<name>A0A059FJJ7_9PROT</name>
<dbReference type="RefSeq" id="WP_035617318.1">
    <property type="nucleotide sequence ID" value="NZ_ARYK01000006.1"/>
</dbReference>
<reference evidence="1 2" key="1">
    <citation type="journal article" date="2014" name="Antonie Van Leeuwenhoek">
        <title>Hyphomonas beringensis sp. nov. and Hyphomonas chukchiensis sp. nov., isolated from surface seawater of the Bering Sea and Chukchi Sea.</title>
        <authorList>
            <person name="Li C."/>
            <person name="Lai Q."/>
            <person name="Li G."/>
            <person name="Dong C."/>
            <person name="Wang J."/>
            <person name="Liao Y."/>
            <person name="Shao Z."/>
        </authorList>
    </citation>
    <scope>NUCLEOTIDE SEQUENCE [LARGE SCALE GENOMIC DNA]</scope>
    <source>
        <strain evidence="1 2">MHS-2</strain>
    </source>
</reference>
<organism evidence="1 2">
    <name type="scientific">Hyphomonas johnsonii MHS-2</name>
    <dbReference type="NCBI Taxonomy" id="1280950"/>
    <lineage>
        <taxon>Bacteria</taxon>
        <taxon>Pseudomonadati</taxon>
        <taxon>Pseudomonadota</taxon>
        <taxon>Alphaproteobacteria</taxon>
        <taxon>Hyphomonadales</taxon>
        <taxon>Hyphomonadaceae</taxon>
        <taxon>Hyphomonas</taxon>
    </lineage>
</organism>
<dbReference type="EMBL" id="ARYK01000006">
    <property type="protein sequence ID" value="KCZ90643.1"/>
    <property type="molecule type" value="Genomic_DNA"/>
</dbReference>
<proteinExistence type="predicted"/>
<dbReference type="AlphaFoldDB" id="A0A059FJJ7"/>
<evidence type="ECO:0000313" key="2">
    <source>
        <dbReference type="Proteomes" id="UP000025171"/>
    </source>
</evidence>
<sequence>MKKHIETAPAGEMIIQNVVPGAQLNHLMGQSQGIPAHRDMHRPRILERRAARWARRIAYA</sequence>
<keyword evidence="2" id="KW-1185">Reference proteome</keyword>
<evidence type="ECO:0000313" key="1">
    <source>
        <dbReference type="EMBL" id="KCZ90643.1"/>
    </source>
</evidence>
<dbReference type="Proteomes" id="UP000025171">
    <property type="component" value="Unassembled WGS sequence"/>
</dbReference>
<gene>
    <name evidence="1" type="ORF">HJO_12366</name>
</gene>
<comment type="caution">
    <text evidence="1">The sequence shown here is derived from an EMBL/GenBank/DDBJ whole genome shotgun (WGS) entry which is preliminary data.</text>
</comment>
<dbReference type="PATRIC" id="fig|1280950.3.peg.2479"/>
<accession>A0A059FJJ7</accession>
<protein>
    <submittedName>
        <fullName evidence="1">Uncharacterized protein</fullName>
    </submittedName>
</protein>